<dbReference type="Proteomes" id="UP001054945">
    <property type="component" value="Unassembled WGS sequence"/>
</dbReference>
<protein>
    <submittedName>
        <fullName evidence="1">Uncharacterized protein</fullName>
    </submittedName>
</protein>
<gene>
    <name evidence="1" type="ORF">CEXT_622001</name>
</gene>
<comment type="caution">
    <text evidence="1">The sequence shown here is derived from an EMBL/GenBank/DDBJ whole genome shotgun (WGS) entry which is preliminary data.</text>
</comment>
<dbReference type="EMBL" id="BPLR01001578">
    <property type="protein sequence ID" value="GIZ03261.1"/>
    <property type="molecule type" value="Genomic_DNA"/>
</dbReference>
<evidence type="ECO:0000313" key="1">
    <source>
        <dbReference type="EMBL" id="GIZ03261.1"/>
    </source>
</evidence>
<reference evidence="1 2" key="1">
    <citation type="submission" date="2021-06" db="EMBL/GenBank/DDBJ databases">
        <title>Caerostris extrusa draft genome.</title>
        <authorList>
            <person name="Kono N."/>
            <person name="Arakawa K."/>
        </authorList>
    </citation>
    <scope>NUCLEOTIDE SEQUENCE [LARGE SCALE GENOMIC DNA]</scope>
</reference>
<name>A0AAV4YB94_CAEEX</name>
<organism evidence="1 2">
    <name type="scientific">Caerostris extrusa</name>
    <name type="common">Bark spider</name>
    <name type="synonym">Caerostris bankana</name>
    <dbReference type="NCBI Taxonomy" id="172846"/>
    <lineage>
        <taxon>Eukaryota</taxon>
        <taxon>Metazoa</taxon>
        <taxon>Ecdysozoa</taxon>
        <taxon>Arthropoda</taxon>
        <taxon>Chelicerata</taxon>
        <taxon>Arachnida</taxon>
        <taxon>Araneae</taxon>
        <taxon>Araneomorphae</taxon>
        <taxon>Entelegynae</taxon>
        <taxon>Araneoidea</taxon>
        <taxon>Araneidae</taxon>
        <taxon>Caerostris</taxon>
    </lineage>
</organism>
<accession>A0AAV4YB94</accession>
<keyword evidence="2" id="KW-1185">Reference proteome</keyword>
<sequence length="78" mass="9326">MEYIEITQFQCIWNVYEGYVMFKYVVVPPESFLADVEHLISFEKPNKRYEWCCSDLKRTSLESAFIEVYPLPLFSNLS</sequence>
<dbReference type="AlphaFoldDB" id="A0AAV4YB94"/>
<proteinExistence type="predicted"/>
<evidence type="ECO:0000313" key="2">
    <source>
        <dbReference type="Proteomes" id="UP001054945"/>
    </source>
</evidence>